<evidence type="ECO:0000256" key="4">
    <source>
        <dbReference type="ARBA" id="ARBA00022670"/>
    </source>
</evidence>
<evidence type="ECO:0000313" key="14">
    <source>
        <dbReference type="EMBL" id="CAD8691572.1"/>
    </source>
</evidence>
<dbReference type="NCBIfam" id="TIGR00054">
    <property type="entry name" value="RIP metalloprotease RseP"/>
    <property type="match status" value="1"/>
</dbReference>
<keyword evidence="7" id="KW-0862">Zinc</keyword>
<evidence type="ECO:0000256" key="2">
    <source>
        <dbReference type="ARBA" id="ARBA00004141"/>
    </source>
</evidence>
<dbReference type="InterPro" id="IPR004387">
    <property type="entry name" value="Pept_M50_Zn"/>
</dbReference>
<evidence type="ECO:0000256" key="7">
    <source>
        <dbReference type="ARBA" id="ARBA00022833"/>
    </source>
</evidence>
<evidence type="ECO:0000256" key="1">
    <source>
        <dbReference type="ARBA" id="ARBA00001947"/>
    </source>
</evidence>
<accession>A0A7S0WYN3</accession>
<dbReference type="SUPFAM" id="SSF50156">
    <property type="entry name" value="PDZ domain-like"/>
    <property type="match status" value="1"/>
</dbReference>
<comment type="similarity">
    <text evidence="3">Belongs to the peptidase M50A family.</text>
</comment>
<dbReference type="Pfam" id="PF17820">
    <property type="entry name" value="PDZ_6"/>
    <property type="match status" value="1"/>
</dbReference>
<keyword evidence="5 12" id="KW-0812">Transmembrane</keyword>
<dbReference type="CDD" id="cd06163">
    <property type="entry name" value="S2P-M50_PDZ_RseP-like"/>
    <property type="match status" value="1"/>
</dbReference>
<protein>
    <recommendedName>
        <fullName evidence="13">PDZ domain-containing protein</fullName>
    </recommendedName>
</protein>
<feature type="domain" description="PDZ" evidence="13">
    <location>
        <begin position="231"/>
        <end position="311"/>
    </location>
</feature>
<comment type="subcellular location">
    <subcellularLocation>
        <location evidence="2">Membrane</location>
        <topology evidence="2">Multi-pass membrane protein</topology>
    </subcellularLocation>
</comment>
<evidence type="ECO:0000256" key="3">
    <source>
        <dbReference type="ARBA" id="ARBA00009989"/>
    </source>
</evidence>
<dbReference type="SMART" id="SM00228">
    <property type="entry name" value="PDZ"/>
    <property type="match status" value="1"/>
</dbReference>
<reference evidence="14" key="1">
    <citation type="submission" date="2021-01" db="EMBL/GenBank/DDBJ databases">
        <authorList>
            <person name="Corre E."/>
            <person name="Pelletier E."/>
            <person name="Niang G."/>
            <person name="Scheremetjew M."/>
            <person name="Finn R."/>
            <person name="Kale V."/>
            <person name="Holt S."/>
            <person name="Cochrane G."/>
            <person name="Meng A."/>
            <person name="Brown T."/>
            <person name="Cohen L."/>
        </authorList>
    </citation>
    <scope>NUCLEOTIDE SEQUENCE</scope>
    <source>
        <strain evidence="14">SAG 11-49</strain>
    </source>
</reference>
<evidence type="ECO:0000256" key="12">
    <source>
        <dbReference type="SAM" id="Phobius"/>
    </source>
</evidence>
<dbReference type="GO" id="GO:0004222">
    <property type="term" value="F:metalloendopeptidase activity"/>
    <property type="evidence" value="ECO:0007669"/>
    <property type="project" value="InterPro"/>
</dbReference>
<dbReference type="PANTHER" id="PTHR42837:SF2">
    <property type="entry name" value="MEMBRANE METALLOPROTEASE ARASP2, CHLOROPLASTIC-RELATED"/>
    <property type="match status" value="1"/>
</dbReference>
<feature type="compositionally biased region" description="Polar residues" evidence="11">
    <location>
        <begin position="46"/>
        <end position="63"/>
    </location>
</feature>
<keyword evidence="4" id="KW-0645">Protease</keyword>
<dbReference type="Pfam" id="PF02163">
    <property type="entry name" value="Peptidase_M50"/>
    <property type="match status" value="1"/>
</dbReference>
<evidence type="ECO:0000256" key="5">
    <source>
        <dbReference type="ARBA" id="ARBA00022692"/>
    </source>
</evidence>
<feature type="region of interest" description="Disordered" evidence="11">
    <location>
        <begin position="34"/>
        <end position="64"/>
    </location>
</feature>
<feature type="transmembrane region" description="Helical" evidence="12">
    <location>
        <begin position="215"/>
        <end position="235"/>
    </location>
</feature>
<keyword evidence="10 12" id="KW-0472">Membrane</keyword>
<evidence type="ECO:0000256" key="8">
    <source>
        <dbReference type="ARBA" id="ARBA00022989"/>
    </source>
</evidence>
<evidence type="ECO:0000256" key="9">
    <source>
        <dbReference type="ARBA" id="ARBA00023049"/>
    </source>
</evidence>
<dbReference type="InterPro" id="IPR036034">
    <property type="entry name" value="PDZ_sf"/>
</dbReference>
<gene>
    <name evidence="14" type="ORF">CLEI1391_LOCUS15755</name>
</gene>
<keyword evidence="8 12" id="KW-1133">Transmembrane helix</keyword>
<sequence>MLLKSSLPLARRGCPCQGPKPSLPFAKRVIRAAASSQGDSQEERICSTSSPSTQCAPEPSATQPVERWVPASQASGANVAVTGGIAMAAAFAVGLAFLDPALAGPAGFLPTGDMGPTPPWAQPLFVAEALGVLAAIVAVHEAGHFTAARVQGIHVTKFAIGFGPPLVKFERGGVEYSLRAVPLGGYVAFPDDDPDSKYAKDDPDLLRNRSVPERAAVISAGVIANIVFAYAVLLLQVGTVGKAETTFDAGVVIPKVTPASAAARAGFRDGDVILGVGDYRVGAAASQVGKVVGLIKDAPGTKLAFEVARQGAPSPFIVECVPDVTGDGRGRIGVQLVPNARIQHTKAGSPGELVAIANAEFGRLAGTVTDGLRRIVTNFTGVAGQISGPVAIVAAGSEIAKTDSAGMFQFCAIVNINLAVVNMLPLPALDGGYLALLALEAVRGGQKLPEKFEQGVMASGLLLLMAMGFGLVIKDTLSLLPPLPGL</sequence>
<feature type="transmembrane region" description="Helical" evidence="12">
    <location>
        <begin position="77"/>
        <end position="98"/>
    </location>
</feature>
<dbReference type="GO" id="GO:0016020">
    <property type="term" value="C:membrane"/>
    <property type="evidence" value="ECO:0007669"/>
    <property type="project" value="UniProtKB-SubCell"/>
</dbReference>
<proteinExistence type="inferred from homology"/>
<dbReference type="InterPro" id="IPR008915">
    <property type="entry name" value="Peptidase_M50"/>
</dbReference>
<organism evidence="14">
    <name type="scientific">Chlamydomonas leiostraca</name>
    <dbReference type="NCBI Taxonomy" id="1034604"/>
    <lineage>
        <taxon>Eukaryota</taxon>
        <taxon>Viridiplantae</taxon>
        <taxon>Chlorophyta</taxon>
        <taxon>core chlorophytes</taxon>
        <taxon>Chlorophyceae</taxon>
        <taxon>CS clade</taxon>
        <taxon>Chlamydomonadales</taxon>
        <taxon>Chlamydomonadaceae</taxon>
        <taxon>Chlamydomonas</taxon>
    </lineage>
</organism>
<dbReference type="AlphaFoldDB" id="A0A7S0WYN3"/>
<name>A0A7S0WYN3_9CHLO</name>
<evidence type="ECO:0000256" key="6">
    <source>
        <dbReference type="ARBA" id="ARBA00022801"/>
    </source>
</evidence>
<comment type="cofactor">
    <cofactor evidence="1">
        <name>Zn(2+)</name>
        <dbReference type="ChEBI" id="CHEBI:29105"/>
    </cofactor>
</comment>
<dbReference type="InterPro" id="IPR041489">
    <property type="entry name" value="PDZ_6"/>
</dbReference>
<evidence type="ECO:0000256" key="11">
    <source>
        <dbReference type="SAM" id="MobiDB-lite"/>
    </source>
</evidence>
<feature type="transmembrane region" description="Helical" evidence="12">
    <location>
        <begin position="120"/>
        <end position="139"/>
    </location>
</feature>
<evidence type="ECO:0000259" key="13">
    <source>
        <dbReference type="SMART" id="SM00228"/>
    </source>
</evidence>
<keyword evidence="6" id="KW-0378">Hydrolase</keyword>
<dbReference type="InterPro" id="IPR001478">
    <property type="entry name" value="PDZ"/>
</dbReference>
<keyword evidence="9" id="KW-0482">Metalloprotease</keyword>
<evidence type="ECO:0000256" key="10">
    <source>
        <dbReference type="ARBA" id="ARBA00023136"/>
    </source>
</evidence>
<dbReference type="Gene3D" id="2.30.42.10">
    <property type="match status" value="1"/>
</dbReference>
<dbReference type="PANTHER" id="PTHR42837">
    <property type="entry name" value="REGULATOR OF SIGMA-E PROTEASE RSEP"/>
    <property type="match status" value="1"/>
</dbReference>
<dbReference type="GO" id="GO:0006508">
    <property type="term" value="P:proteolysis"/>
    <property type="evidence" value="ECO:0007669"/>
    <property type="project" value="UniProtKB-KW"/>
</dbReference>
<dbReference type="EMBL" id="HBFB01028146">
    <property type="protein sequence ID" value="CAD8691572.1"/>
    <property type="molecule type" value="Transcribed_RNA"/>
</dbReference>